<keyword evidence="2" id="KW-0732">Signal</keyword>
<gene>
    <name evidence="3" type="ORF">N656DRAFT_772575</name>
</gene>
<dbReference type="GeneID" id="89938068"/>
<evidence type="ECO:0000313" key="3">
    <source>
        <dbReference type="EMBL" id="KAK4107495.1"/>
    </source>
</evidence>
<dbReference type="EMBL" id="MU853373">
    <property type="protein sequence ID" value="KAK4107495.1"/>
    <property type="molecule type" value="Genomic_DNA"/>
</dbReference>
<keyword evidence="1" id="KW-0812">Transmembrane</keyword>
<evidence type="ECO:0000256" key="1">
    <source>
        <dbReference type="SAM" id="Phobius"/>
    </source>
</evidence>
<protein>
    <submittedName>
        <fullName evidence="3">Uncharacterized protein</fullName>
    </submittedName>
</protein>
<feature type="transmembrane region" description="Helical" evidence="1">
    <location>
        <begin position="44"/>
        <end position="60"/>
    </location>
</feature>
<dbReference type="Pfam" id="PF20345">
    <property type="entry name" value="DUF6640"/>
    <property type="match status" value="1"/>
</dbReference>
<keyword evidence="1" id="KW-1133">Transmembrane helix</keyword>
<reference evidence="3" key="1">
    <citation type="journal article" date="2023" name="Mol. Phylogenet. Evol.">
        <title>Genome-scale phylogeny and comparative genomics of the fungal order Sordariales.</title>
        <authorList>
            <person name="Hensen N."/>
            <person name="Bonometti L."/>
            <person name="Westerberg I."/>
            <person name="Brannstrom I.O."/>
            <person name="Guillou S."/>
            <person name="Cros-Aarteil S."/>
            <person name="Calhoun S."/>
            <person name="Haridas S."/>
            <person name="Kuo A."/>
            <person name="Mondo S."/>
            <person name="Pangilinan J."/>
            <person name="Riley R."/>
            <person name="LaButti K."/>
            <person name="Andreopoulos B."/>
            <person name="Lipzen A."/>
            <person name="Chen C."/>
            <person name="Yan M."/>
            <person name="Daum C."/>
            <person name="Ng V."/>
            <person name="Clum A."/>
            <person name="Steindorff A."/>
            <person name="Ohm R.A."/>
            <person name="Martin F."/>
            <person name="Silar P."/>
            <person name="Natvig D.O."/>
            <person name="Lalanne C."/>
            <person name="Gautier V."/>
            <person name="Ament-Velasquez S.L."/>
            <person name="Kruys A."/>
            <person name="Hutchinson M.I."/>
            <person name="Powell A.J."/>
            <person name="Barry K."/>
            <person name="Miller A.N."/>
            <person name="Grigoriev I.V."/>
            <person name="Debuchy R."/>
            <person name="Gladieux P."/>
            <person name="Hiltunen Thoren M."/>
            <person name="Johannesson H."/>
        </authorList>
    </citation>
    <scope>NUCLEOTIDE SEQUENCE</scope>
    <source>
        <strain evidence="3">CBS 508.74</strain>
    </source>
</reference>
<dbReference type="AlphaFoldDB" id="A0AAN6QFY0"/>
<feature type="signal peptide" evidence="2">
    <location>
        <begin position="1"/>
        <end position="17"/>
    </location>
</feature>
<feature type="chain" id="PRO_5042955392" evidence="2">
    <location>
        <begin position="18"/>
        <end position="150"/>
    </location>
</feature>
<organism evidence="3 4">
    <name type="scientific">Canariomyces notabilis</name>
    <dbReference type="NCBI Taxonomy" id="2074819"/>
    <lineage>
        <taxon>Eukaryota</taxon>
        <taxon>Fungi</taxon>
        <taxon>Dikarya</taxon>
        <taxon>Ascomycota</taxon>
        <taxon>Pezizomycotina</taxon>
        <taxon>Sordariomycetes</taxon>
        <taxon>Sordariomycetidae</taxon>
        <taxon>Sordariales</taxon>
        <taxon>Chaetomiaceae</taxon>
        <taxon>Canariomyces</taxon>
    </lineage>
</organism>
<dbReference type="Proteomes" id="UP001302812">
    <property type="component" value="Unassembled WGS sequence"/>
</dbReference>
<dbReference type="InterPro" id="IPR046580">
    <property type="entry name" value="DUF6640"/>
</dbReference>
<comment type="caution">
    <text evidence="3">The sequence shown here is derived from an EMBL/GenBank/DDBJ whole genome shotgun (WGS) entry which is preliminary data.</text>
</comment>
<feature type="transmembrane region" description="Helical" evidence="1">
    <location>
        <begin position="122"/>
        <end position="141"/>
    </location>
</feature>
<proteinExistence type="predicted"/>
<accession>A0AAN6QFY0</accession>
<dbReference type="RefSeq" id="XP_064665065.1">
    <property type="nucleotide sequence ID" value="XM_064813943.1"/>
</dbReference>
<name>A0AAN6QFY0_9PEZI</name>
<keyword evidence="4" id="KW-1185">Reference proteome</keyword>
<feature type="transmembrane region" description="Helical" evidence="1">
    <location>
        <begin position="81"/>
        <end position="102"/>
    </location>
</feature>
<reference evidence="3" key="2">
    <citation type="submission" date="2023-05" db="EMBL/GenBank/DDBJ databases">
        <authorList>
            <consortium name="Lawrence Berkeley National Laboratory"/>
            <person name="Steindorff A."/>
            <person name="Hensen N."/>
            <person name="Bonometti L."/>
            <person name="Westerberg I."/>
            <person name="Brannstrom I.O."/>
            <person name="Guillou S."/>
            <person name="Cros-Aarteil S."/>
            <person name="Calhoun S."/>
            <person name="Haridas S."/>
            <person name="Kuo A."/>
            <person name="Mondo S."/>
            <person name="Pangilinan J."/>
            <person name="Riley R."/>
            <person name="Labutti K."/>
            <person name="Andreopoulos B."/>
            <person name="Lipzen A."/>
            <person name="Chen C."/>
            <person name="Yanf M."/>
            <person name="Daum C."/>
            <person name="Ng V."/>
            <person name="Clum A."/>
            <person name="Ohm R."/>
            <person name="Martin F."/>
            <person name="Silar P."/>
            <person name="Natvig D."/>
            <person name="Lalanne C."/>
            <person name="Gautier V."/>
            <person name="Ament-Velasquez S.L."/>
            <person name="Kruys A."/>
            <person name="Hutchinson M.I."/>
            <person name="Powell A.J."/>
            <person name="Barry K."/>
            <person name="Miller A.N."/>
            <person name="Grigoriev I.V."/>
            <person name="Debuchy R."/>
            <person name="Gladieux P."/>
            <person name="Thoren M.H."/>
            <person name="Johannesson H."/>
        </authorList>
    </citation>
    <scope>NUCLEOTIDE SEQUENCE</scope>
    <source>
        <strain evidence="3">CBS 508.74</strain>
    </source>
</reference>
<sequence length="150" mass="16271">MLGKILLTLDAVGLLLGAPLADYNHTHIFNPRWPPHAKFHNGQTISLSVILGIATLYYTWRSSFLPSSTPPMLARQRERDSLRTAAFTGSIYWLAGLTAILYPGTAGTDPEFGTGFPQGPGFTMFAVLAILGCFLETRNGVGDVSKTRSN</sequence>
<evidence type="ECO:0000256" key="2">
    <source>
        <dbReference type="SAM" id="SignalP"/>
    </source>
</evidence>
<keyword evidence="1" id="KW-0472">Membrane</keyword>
<evidence type="ECO:0000313" key="4">
    <source>
        <dbReference type="Proteomes" id="UP001302812"/>
    </source>
</evidence>